<keyword evidence="3" id="KW-0238">DNA-binding</keyword>
<dbReference type="SMART" id="SM00487">
    <property type="entry name" value="DEXDc"/>
    <property type="match status" value="1"/>
</dbReference>
<keyword evidence="8" id="KW-0378">Hydrolase</keyword>
<dbReference type="GO" id="GO:0005694">
    <property type="term" value="C:chromosome"/>
    <property type="evidence" value="ECO:0007669"/>
    <property type="project" value="TreeGrafter"/>
</dbReference>
<keyword evidence="9" id="KW-1185">Reference proteome</keyword>
<dbReference type="SUPFAM" id="SSF52540">
    <property type="entry name" value="P-loop containing nucleoside triphosphate hydrolases"/>
    <property type="match status" value="1"/>
</dbReference>
<dbReference type="Pfam" id="PF00270">
    <property type="entry name" value="DEAD"/>
    <property type="match status" value="1"/>
</dbReference>
<dbReference type="GO" id="GO:0005737">
    <property type="term" value="C:cytoplasm"/>
    <property type="evidence" value="ECO:0007669"/>
    <property type="project" value="TreeGrafter"/>
</dbReference>
<keyword evidence="5" id="KW-0175">Coiled coil</keyword>
<dbReference type="PANTHER" id="PTHR13710">
    <property type="entry name" value="DNA HELICASE RECQ FAMILY MEMBER"/>
    <property type="match status" value="1"/>
</dbReference>
<keyword evidence="8" id="KW-0347">Helicase</keyword>
<comment type="caution">
    <text evidence="8">The sequence shown here is derived from an EMBL/GenBank/DDBJ whole genome shotgun (WGS) entry which is preliminary data.</text>
</comment>
<dbReference type="AlphaFoldDB" id="A0A5C4NPM5"/>
<dbReference type="GO" id="GO:0005524">
    <property type="term" value="F:ATP binding"/>
    <property type="evidence" value="ECO:0007669"/>
    <property type="project" value="UniProtKB-KW"/>
</dbReference>
<dbReference type="InterPro" id="IPR014001">
    <property type="entry name" value="Helicase_ATP-bd"/>
</dbReference>
<reference evidence="8 9" key="1">
    <citation type="submission" date="2019-06" db="EMBL/GenBank/DDBJ databases">
        <authorList>
            <person name="Jiang L."/>
        </authorList>
    </citation>
    <scope>NUCLEOTIDE SEQUENCE [LARGE SCALE GENOMIC DNA]</scope>
    <source>
        <strain evidence="8 9">YIM 48858</strain>
    </source>
</reference>
<dbReference type="EMBL" id="VDFV01000002">
    <property type="protein sequence ID" value="TNC74349.1"/>
    <property type="molecule type" value="Genomic_DNA"/>
</dbReference>
<dbReference type="PROSITE" id="PS51192">
    <property type="entry name" value="HELICASE_ATP_BIND_1"/>
    <property type="match status" value="1"/>
</dbReference>
<dbReference type="Pfam" id="PF00271">
    <property type="entry name" value="Helicase_C"/>
    <property type="match status" value="1"/>
</dbReference>
<gene>
    <name evidence="8" type="ORF">FHG71_03990</name>
</gene>
<accession>A0A5C4NPM5</accession>
<dbReference type="GO" id="GO:0003677">
    <property type="term" value="F:DNA binding"/>
    <property type="evidence" value="ECO:0007669"/>
    <property type="project" value="UniProtKB-KW"/>
</dbReference>
<evidence type="ECO:0000259" key="6">
    <source>
        <dbReference type="PROSITE" id="PS51192"/>
    </source>
</evidence>
<evidence type="ECO:0000259" key="7">
    <source>
        <dbReference type="PROSITE" id="PS51194"/>
    </source>
</evidence>
<keyword evidence="4" id="KW-0413">Isomerase</keyword>
<dbReference type="InterPro" id="IPR027417">
    <property type="entry name" value="P-loop_NTPase"/>
</dbReference>
<dbReference type="SMART" id="SM00490">
    <property type="entry name" value="HELICc"/>
    <property type="match status" value="1"/>
</dbReference>
<dbReference type="PROSITE" id="PS51194">
    <property type="entry name" value="HELICASE_CTER"/>
    <property type="match status" value="1"/>
</dbReference>
<dbReference type="NCBIfam" id="NF041063">
    <property type="entry name" value="DpdF"/>
    <property type="match status" value="1"/>
</dbReference>
<evidence type="ECO:0000313" key="8">
    <source>
        <dbReference type="EMBL" id="TNC74349.1"/>
    </source>
</evidence>
<feature type="domain" description="Helicase C-terminal" evidence="7">
    <location>
        <begin position="410"/>
        <end position="554"/>
    </location>
</feature>
<organism evidence="8 9">
    <name type="scientific">Rubellimicrobium roseum</name>
    <dbReference type="NCBI Taxonomy" id="687525"/>
    <lineage>
        <taxon>Bacteria</taxon>
        <taxon>Pseudomonadati</taxon>
        <taxon>Pseudomonadota</taxon>
        <taxon>Alphaproteobacteria</taxon>
        <taxon>Rhodobacterales</taxon>
        <taxon>Roseobacteraceae</taxon>
        <taxon>Rubellimicrobium</taxon>
    </lineage>
</organism>
<evidence type="ECO:0000256" key="5">
    <source>
        <dbReference type="SAM" id="Coils"/>
    </source>
</evidence>
<feature type="domain" description="Helicase ATP-binding" evidence="6">
    <location>
        <begin position="198"/>
        <end position="386"/>
    </location>
</feature>
<dbReference type="Proteomes" id="UP000305709">
    <property type="component" value="Unassembled WGS sequence"/>
</dbReference>
<dbReference type="RefSeq" id="WP_139080309.1">
    <property type="nucleotide sequence ID" value="NZ_VDFV01000002.1"/>
</dbReference>
<evidence type="ECO:0000256" key="4">
    <source>
        <dbReference type="ARBA" id="ARBA00023235"/>
    </source>
</evidence>
<dbReference type="InterPro" id="IPR001650">
    <property type="entry name" value="Helicase_C-like"/>
</dbReference>
<proteinExistence type="predicted"/>
<dbReference type="GO" id="GO:0000724">
    <property type="term" value="P:double-strand break repair via homologous recombination"/>
    <property type="evidence" value="ECO:0007669"/>
    <property type="project" value="TreeGrafter"/>
</dbReference>
<dbReference type="Gene3D" id="3.40.50.300">
    <property type="entry name" value="P-loop containing nucleotide triphosphate hydrolases"/>
    <property type="match status" value="2"/>
</dbReference>
<name>A0A5C4NPM5_9RHOB</name>
<dbReference type="PANTHER" id="PTHR13710:SF153">
    <property type="entry name" value="RECQ-LIKE DNA HELICASE BLM"/>
    <property type="match status" value="1"/>
</dbReference>
<dbReference type="OrthoDB" id="9760034at2"/>
<evidence type="ECO:0000256" key="1">
    <source>
        <dbReference type="ARBA" id="ARBA00022741"/>
    </source>
</evidence>
<evidence type="ECO:0000256" key="2">
    <source>
        <dbReference type="ARBA" id="ARBA00022840"/>
    </source>
</evidence>
<evidence type="ECO:0000256" key="3">
    <source>
        <dbReference type="ARBA" id="ARBA00023125"/>
    </source>
</evidence>
<dbReference type="GO" id="GO:0043138">
    <property type="term" value="F:3'-5' DNA helicase activity"/>
    <property type="evidence" value="ECO:0007669"/>
    <property type="project" value="TreeGrafter"/>
</dbReference>
<feature type="coiled-coil region" evidence="5">
    <location>
        <begin position="636"/>
        <end position="663"/>
    </location>
</feature>
<protein>
    <submittedName>
        <fullName evidence="8">DEAD/DEAH box helicase</fullName>
    </submittedName>
</protein>
<keyword evidence="2" id="KW-0067">ATP-binding</keyword>
<dbReference type="GO" id="GO:0009378">
    <property type="term" value="F:four-way junction helicase activity"/>
    <property type="evidence" value="ECO:0007669"/>
    <property type="project" value="TreeGrafter"/>
</dbReference>
<sequence length="863" mass="94182">MRQSGQAWSVRQCASILWAALWFPATRRARATLRELASHEAFDALARLLAGTVTDNWRAVGEPSVERLRSALTVAKPQPSALDLAVLLRQVLRREYARRERRADPSVHVAHPRLAGFRDWSRVGLAATPERHGWRVSARSWSPEWLPGLQGRGVDDDAASEDQRRAFGGEGCQGDPFLAAVGRDTYRSRGQRAAVRAALSTPPGATLVIALPTGEGKSLIFQLVHAVGFVGDAALTESGVSLVIVPTVALGVNHEEEAVTVCGLAPPLAYQGGSDAANATIAERIAAGTQGLCFASPEAACGPLRSALRRAAETGRLRALVVDEAHLVDQWGTDFRTEFQELSGLRRELLSLAPSDRMPRTLLLSATLTDASLETLNALFGAEQNFGSVAAVRLRPEPDYWVAPCQQEGQVERVLEAMHHVPRPAVLYVTRVEDAEAWQGRLRAVGFSRVQMLHGKTPREARERIVAQWREGLLDIVVGTSAFGLGIDYAHARSVVHACVPETLDRFYQEVGRGGRDGRASLSLIVPTPSDLGTAEALNQQKLISVDRGLERWAALFAGKQVLSDGRIAVRVDGSPGTTEDDIDMNGQRNADWNLRTLALMARSGLIRLEGAPRPPLAERGDWIAVEICEESHLARTVWEEKVERARREARDARERNLRLMRRFLAADECPATILEDLYGREGVARACSRCATCRSDPSRRRPESPLGEPSAPWRLPLPPLLARLLDADRRLLVLYPANEAGPAASRRLGDSLERMHRMGLAKVVLLGEAPFEMDRVLRFAASRPVFVSRLPNLAHSRLPAGPELVIAGLSATLSTSSLAPDPDRARVILAPDGIASPSGHPLREVFGGRILTIDEFHARIAE</sequence>
<evidence type="ECO:0000313" key="9">
    <source>
        <dbReference type="Proteomes" id="UP000305709"/>
    </source>
</evidence>
<dbReference type="InterPro" id="IPR011545">
    <property type="entry name" value="DEAD/DEAH_box_helicase_dom"/>
</dbReference>
<keyword evidence="1" id="KW-0547">Nucleotide-binding</keyword>